<dbReference type="OrthoDB" id="9809792at2"/>
<reference evidence="2 3" key="1">
    <citation type="submission" date="2018-07" db="EMBL/GenBank/DDBJ databases">
        <title>Dyella tabacisoli L4-6T, whole genome shotgun sequence.</title>
        <authorList>
            <person name="Zhou X.-K."/>
            <person name="Li W.-J."/>
            <person name="Duan Y.-Q."/>
        </authorList>
    </citation>
    <scope>NUCLEOTIDE SEQUENCE [LARGE SCALE GENOMIC DNA]</scope>
    <source>
        <strain evidence="2 3">L4-6</strain>
    </source>
</reference>
<dbReference type="Pfam" id="PF01042">
    <property type="entry name" value="Ribonuc_L-PSP"/>
    <property type="match status" value="1"/>
</dbReference>
<dbReference type="InterPro" id="IPR035959">
    <property type="entry name" value="RutC-like_sf"/>
</dbReference>
<dbReference type="InterPro" id="IPR038743">
    <property type="entry name" value="YjgH-like"/>
</dbReference>
<dbReference type="GO" id="GO:0019239">
    <property type="term" value="F:deaminase activity"/>
    <property type="evidence" value="ECO:0007669"/>
    <property type="project" value="TreeGrafter"/>
</dbReference>
<organism evidence="2 3">
    <name type="scientific">Dyella tabacisoli</name>
    <dbReference type="NCBI Taxonomy" id="2282381"/>
    <lineage>
        <taxon>Bacteria</taxon>
        <taxon>Pseudomonadati</taxon>
        <taxon>Pseudomonadota</taxon>
        <taxon>Gammaproteobacteria</taxon>
        <taxon>Lysobacterales</taxon>
        <taxon>Rhodanobacteraceae</taxon>
        <taxon>Dyella</taxon>
    </lineage>
</organism>
<gene>
    <name evidence="2" type="ORF">DVJ77_18905</name>
</gene>
<dbReference type="InterPro" id="IPR006175">
    <property type="entry name" value="YjgF/YER057c/UK114"/>
</dbReference>
<dbReference type="CDD" id="cd02198">
    <property type="entry name" value="YjgH_like"/>
    <property type="match status" value="1"/>
</dbReference>
<name>A0A369UI12_9GAMM</name>
<keyword evidence="3" id="KW-1185">Reference proteome</keyword>
<comment type="caution">
    <text evidence="2">The sequence shown here is derived from an EMBL/GenBank/DDBJ whole genome shotgun (WGS) entry which is preliminary data.</text>
</comment>
<dbReference type="PANTHER" id="PTHR11803">
    <property type="entry name" value="2-IMINOBUTANOATE/2-IMINOPROPANOATE DEAMINASE RIDA"/>
    <property type="match status" value="1"/>
</dbReference>
<dbReference type="AlphaFoldDB" id="A0A369UI12"/>
<protein>
    <submittedName>
        <fullName evidence="2">RidA family protein</fullName>
    </submittedName>
</protein>
<dbReference type="EMBL" id="QQAH01000020">
    <property type="protein sequence ID" value="RDD80211.1"/>
    <property type="molecule type" value="Genomic_DNA"/>
</dbReference>
<sequence length="141" mass="15368">MKREGINPVGSAFMAADGTSIFDKFGYSAAVRAGDFVYAAGQIGLNPDGSQPEQDDMQMVNAFDRLKIVLEAAGSSLDEAVELVSYHVHMQRHLQKFVEIKGRYLRAPFPAWTALEVAGLARPGLVIEIKAIAYSPRSNSH</sequence>
<comment type="similarity">
    <text evidence="1">Belongs to the RutC family.</text>
</comment>
<evidence type="ECO:0000256" key="1">
    <source>
        <dbReference type="ARBA" id="ARBA00010552"/>
    </source>
</evidence>
<evidence type="ECO:0000313" key="3">
    <source>
        <dbReference type="Proteomes" id="UP000253782"/>
    </source>
</evidence>
<dbReference type="Proteomes" id="UP000253782">
    <property type="component" value="Unassembled WGS sequence"/>
</dbReference>
<dbReference type="Gene3D" id="3.30.1330.40">
    <property type="entry name" value="RutC-like"/>
    <property type="match status" value="1"/>
</dbReference>
<proteinExistence type="inferred from homology"/>
<accession>A0A369UI12</accession>
<dbReference type="SUPFAM" id="SSF55298">
    <property type="entry name" value="YjgF-like"/>
    <property type="match status" value="1"/>
</dbReference>
<evidence type="ECO:0000313" key="2">
    <source>
        <dbReference type="EMBL" id="RDD80211.1"/>
    </source>
</evidence>
<dbReference type="RefSeq" id="WP_114847089.1">
    <property type="nucleotide sequence ID" value="NZ_JBHSPE010000010.1"/>
</dbReference>
<dbReference type="PANTHER" id="PTHR11803:SF58">
    <property type="entry name" value="PROTEIN HMF1-RELATED"/>
    <property type="match status" value="1"/>
</dbReference>
<dbReference type="GO" id="GO:0005829">
    <property type="term" value="C:cytosol"/>
    <property type="evidence" value="ECO:0007669"/>
    <property type="project" value="TreeGrafter"/>
</dbReference>